<evidence type="ECO:0000256" key="1">
    <source>
        <dbReference type="SAM" id="MobiDB-lite"/>
    </source>
</evidence>
<name>A0A9W9DMD7_9AGAR</name>
<evidence type="ECO:0000313" key="3">
    <source>
        <dbReference type="EMBL" id="KAJ4477743.1"/>
    </source>
</evidence>
<comment type="caution">
    <text evidence="3">The sequence shown here is derived from an EMBL/GenBank/DDBJ whole genome shotgun (WGS) entry which is preliminary data.</text>
</comment>
<sequence>MLWYICDMERKLRQLKMARNLAKQGDNLFLQSRFGECSYEFSSRHGLLLRCIEPDSTMVSTTPTSNPNSSRLSRLISLLLETHPNTLSLAYASSSNKSPYESFSGPQYPFNLEGIAELDQEFCLGLGFREKKKNTAVRELRRGIFGENGAGGQSDKVEKFENFEWEDVLQAYVGSSTTFLVTSTTTTPTTSTFTQSSPSSDPPSLPPAIYQLLAHVRAHSLLRAPIDLPFYDHNKRMVGMSLKKAHEVTRMAAYVASIVQNLRVPDGVYIVDVGAGQGHLARELLDVVPSVRGVLALDGDAVLVERQENARPARGKGKNHAVDSGTDGGGATTKVTYKFCHVTSPEELIQAVDEWFVEMETSEVLRSDVLKPVILISLHGCGSLSIDVLRAFVGNSHGIEEFQREKRKWGFIACVTVPCCYNLLREGEYPLCAVPCSSLSSHPDSCGEAFNQPTPPFRAATSPITKYLLPHPLTPNAYHLAAQVPDTWVCSEPMKTSTMEDVTSNLTEKIVVSASLAVRKVVWRALLECVFVRKGIKIKLGGDSEDTDKSSGQGFIPPMEANAYIQGGLNNKHSKLLNNNDNNSSPKSSSASTTSYAGKLGSNLEQGHLGKIGRFPFRAYDSWSTFLDMAGSRLGAELYHEKSWTTSPTSPSSPLSMSAVSSAVQRMPSSQSGTNQRSTSGTAQNHSISAAPPPSLAPLARALSIFYVLRCILGPLVESALLEDRVQWIREQLVARKPDLPAAEGREREVTLVKTNIEMGYEASLVPLFSQLGEAGSARNVAVVVVPKYISG</sequence>
<dbReference type="AlphaFoldDB" id="A0A9W9DMD7"/>
<evidence type="ECO:0000313" key="4">
    <source>
        <dbReference type="Proteomes" id="UP001150238"/>
    </source>
</evidence>
<dbReference type="Proteomes" id="UP001150238">
    <property type="component" value="Unassembled WGS sequence"/>
</dbReference>
<feature type="compositionally biased region" description="Polar residues" evidence="1">
    <location>
        <begin position="663"/>
        <end position="688"/>
    </location>
</feature>
<dbReference type="PANTHER" id="PTHR12496">
    <property type="entry name" value="CGI-41 METHYLTRANSFERASE"/>
    <property type="match status" value="1"/>
</dbReference>
<accession>A0A9W9DMD7</accession>
<feature type="compositionally biased region" description="Low complexity" evidence="1">
    <location>
        <begin position="576"/>
        <end position="592"/>
    </location>
</feature>
<dbReference type="InterPro" id="IPR052220">
    <property type="entry name" value="METTL25"/>
</dbReference>
<dbReference type="SUPFAM" id="SSF53335">
    <property type="entry name" value="S-adenosyl-L-methionine-dependent methyltransferases"/>
    <property type="match status" value="1"/>
</dbReference>
<dbReference type="Pfam" id="PF13679">
    <property type="entry name" value="Methyltransf_32"/>
    <property type="match status" value="1"/>
</dbReference>
<dbReference type="PANTHER" id="PTHR12496:SF0">
    <property type="entry name" value="METHYLTRANSFERASE DOMAIN-CONTAINING PROTEIN"/>
    <property type="match status" value="1"/>
</dbReference>
<feature type="region of interest" description="Disordered" evidence="1">
    <location>
        <begin position="572"/>
        <end position="599"/>
    </location>
</feature>
<dbReference type="Gene3D" id="3.40.50.150">
    <property type="entry name" value="Vaccinia Virus protein VP39"/>
    <property type="match status" value="1"/>
</dbReference>
<feature type="domain" description="Methyltransferase" evidence="2">
    <location>
        <begin position="243"/>
        <end position="426"/>
    </location>
</feature>
<dbReference type="EMBL" id="JANVFS010000018">
    <property type="protein sequence ID" value="KAJ4477743.1"/>
    <property type="molecule type" value="Genomic_DNA"/>
</dbReference>
<feature type="region of interest" description="Disordered" evidence="1">
    <location>
        <begin position="643"/>
        <end position="691"/>
    </location>
</feature>
<dbReference type="InterPro" id="IPR029063">
    <property type="entry name" value="SAM-dependent_MTases_sf"/>
</dbReference>
<gene>
    <name evidence="3" type="ORF">C8J55DRAFT_87494</name>
</gene>
<proteinExistence type="predicted"/>
<reference evidence="3" key="2">
    <citation type="journal article" date="2023" name="Proc. Natl. Acad. Sci. U.S.A.">
        <title>A global phylogenomic analysis of the shiitake genus Lentinula.</title>
        <authorList>
            <person name="Sierra-Patev S."/>
            <person name="Min B."/>
            <person name="Naranjo-Ortiz M."/>
            <person name="Looney B."/>
            <person name="Konkel Z."/>
            <person name="Slot J.C."/>
            <person name="Sakamoto Y."/>
            <person name="Steenwyk J.L."/>
            <person name="Rokas A."/>
            <person name="Carro J."/>
            <person name="Camarero S."/>
            <person name="Ferreira P."/>
            <person name="Molpeceres G."/>
            <person name="Ruiz-Duenas F.J."/>
            <person name="Serrano A."/>
            <person name="Henrissat B."/>
            <person name="Drula E."/>
            <person name="Hughes K.W."/>
            <person name="Mata J.L."/>
            <person name="Ishikawa N.K."/>
            <person name="Vargas-Isla R."/>
            <person name="Ushijima S."/>
            <person name="Smith C.A."/>
            <person name="Donoghue J."/>
            <person name="Ahrendt S."/>
            <person name="Andreopoulos W."/>
            <person name="He G."/>
            <person name="LaButti K."/>
            <person name="Lipzen A."/>
            <person name="Ng V."/>
            <person name="Riley R."/>
            <person name="Sandor L."/>
            <person name="Barry K."/>
            <person name="Martinez A.T."/>
            <person name="Xiao Y."/>
            <person name="Gibbons J.G."/>
            <person name="Terashima K."/>
            <person name="Grigoriev I.V."/>
            <person name="Hibbett D."/>
        </authorList>
    </citation>
    <scope>NUCLEOTIDE SEQUENCE</scope>
    <source>
        <strain evidence="3">Sp2 HRB7682 ss15</strain>
    </source>
</reference>
<dbReference type="InterPro" id="IPR025714">
    <property type="entry name" value="Methyltranfer_dom"/>
</dbReference>
<protein>
    <recommendedName>
        <fullName evidence="2">Methyltransferase domain-containing protein</fullName>
    </recommendedName>
</protein>
<feature type="compositionally biased region" description="Low complexity" evidence="1">
    <location>
        <begin position="644"/>
        <end position="662"/>
    </location>
</feature>
<reference evidence="3" key="1">
    <citation type="submission" date="2022-08" db="EMBL/GenBank/DDBJ databases">
        <authorList>
            <consortium name="DOE Joint Genome Institute"/>
            <person name="Min B."/>
            <person name="Riley R."/>
            <person name="Sierra-Patev S."/>
            <person name="Naranjo-Ortiz M."/>
            <person name="Looney B."/>
            <person name="Konkel Z."/>
            <person name="Slot J.C."/>
            <person name="Sakamoto Y."/>
            <person name="Steenwyk J.L."/>
            <person name="Rokas A."/>
            <person name="Carro J."/>
            <person name="Camarero S."/>
            <person name="Ferreira P."/>
            <person name="Molpeceres G."/>
            <person name="Ruiz-Duenas F.J."/>
            <person name="Serrano A."/>
            <person name="Henrissat B."/>
            <person name="Drula E."/>
            <person name="Hughes K.W."/>
            <person name="Mata J.L."/>
            <person name="Ishikawa N.K."/>
            <person name="Vargas-Isla R."/>
            <person name="Ushijima S."/>
            <person name="Smith C.A."/>
            <person name="Ahrendt S."/>
            <person name="Andreopoulos W."/>
            <person name="He G."/>
            <person name="Labutti K."/>
            <person name="Lipzen A."/>
            <person name="Ng V."/>
            <person name="Sandor L."/>
            <person name="Barry K."/>
            <person name="Martinez A.T."/>
            <person name="Xiao Y."/>
            <person name="Gibbons J.G."/>
            <person name="Terashima K."/>
            <person name="Hibbett D.S."/>
            <person name="Grigoriev I.V."/>
        </authorList>
    </citation>
    <scope>NUCLEOTIDE SEQUENCE</scope>
    <source>
        <strain evidence="3">Sp2 HRB7682 ss15</strain>
    </source>
</reference>
<organism evidence="3 4">
    <name type="scientific">Lentinula lateritia</name>
    <dbReference type="NCBI Taxonomy" id="40482"/>
    <lineage>
        <taxon>Eukaryota</taxon>
        <taxon>Fungi</taxon>
        <taxon>Dikarya</taxon>
        <taxon>Basidiomycota</taxon>
        <taxon>Agaricomycotina</taxon>
        <taxon>Agaricomycetes</taxon>
        <taxon>Agaricomycetidae</taxon>
        <taxon>Agaricales</taxon>
        <taxon>Marasmiineae</taxon>
        <taxon>Omphalotaceae</taxon>
        <taxon>Lentinula</taxon>
    </lineage>
</organism>
<evidence type="ECO:0000259" key="2">
    <source>
        <dbReference type="Pfam" id="PF13679"/>
    </source>
</evidence>